<proteinExistence type="predicted"/>
<evidence type="ECO:0000313" key="3">
    <source>
        <dbReference type="Proteomes" id="UP000265614"/>
    </source>
</evidence>
<feature type="compositionally biased region" description="Low complexity" evidence="1">
    <location>
        <begin position="38"/>
        <end position="52"/>
    </location>
</feature>
<dbReference type="Proteomes" id="UP000265614">
    <property type="component" value="Unassembled WGS sequence"/>
</dbReference>
<evidence type="ECO:0000313" key="2">
    <source>
        <dbReference type="EMBL" id="RJK94818.1"/>
    </source>
</evidence>
<feature type="compositionally biased region" description="Basic and acidic residues" evidence="1">
    <location>
        <begin position="60"/>
        <end position="69"/>
    </location>
</feature>
<evidence type="ECO:0000256" key="1">
    <source>
        <dbReference type="SAM" id="MobiDB-lite"/>
    </source>
</evidence>
<organism evidence="2 3">
    <name type="scientific">Vallicoccus soli</name>
    <dbReference type="NCBI Taxonomy" id="2339232"/>
    <lineage>
        <taxon>Bacteria</taxon>
        <taxon>Bacillati</taxon>
        <taxon>Actinomycetota</taxon>
        <taxon>Actinomycetes</taxon>
        <taxon>Motilibacterales</taxon>
        <taxon>Vallicoccaceae</taxon>
        <taxon>Vallicoccus</taxon>
    </lineage>
</organism>
<sequence length="69" mass="6542">MPEAPAQACPRCGALFPPEQAGPCPVCRDEAAALAAGAAGVAPAAGSSSGPGEDPVADALSREDGPAGR</sequence>
<reference evidence="2 3" key="1">
    <citation type="submission" date="2018-09" db="EMBL/GenBank/DDBJ databases">
        <title>YIM 75000 draft genome.</title>
        <authorList>
            <person name="Tang S."/>
            <person name="Feng Y."/>
        </authorList>
    </citation>
    <scope>NUCLEOTIDE SEQUENCE [LARGE SCALE GENOMIC DNA]</scope>
    <source>
        <strain evidence="2 3">YIM 75000</strain>
    </source>
</reference>
<dbReference type="RefSeq" id="WP_119951000.1">
    <property type="nucleotide sequence ID" value="NZ_QZEZ01000006.1"/>
</dbReference>
<dbReference type="AlphaFoldDB" id="A0A3A3YX21"/>
<comment type="caution">
    <text evidence="2">The sequence shown here is derived from an EMBL/GenBank/DDBJ whole genome shotgun (WGS) entry which is preliminary data.</text>
</comment>
<protein>
    <submittedName>
        <fullName evidence="2">Uncharacterized protein</fullName>
    </submittedName>
</protein>
<dbReference type="EMBL" id="QZEZ01000006">
    <property type="protein sequence ID" value="RJK94818.1"/>
    <property type="molecule type" value="Genomic_DNA"/>
</dbReference>
<feature type="region of interest" description="Disordered" evidence="1">
    <location>
        <begin position="38"/>
        <end position="69"/>
    </location>
</feature>
<name>A0A3A3YX21_9ACTN</name>
<keyword evidence="3" id="KW-1185">Reference proteome</keyword>
<gene>
    <name evidence="2" type="ORF">D5H78_13465</name>
</gene>
<accession>A0A3A3YX21</accession>